<evidence type="ECO:0000313" key="2">
    <source>
        <dbReference type="EMBL" id="OMJ75301.1"/>
    </source>
</evidence>
<protein>
    <submittedName>
        <fullName evidence="2">Uncharacterized protein</fullName>
    </submittedName>
</protein>
<sequence length="618" mass="72100">MRTFKINSHNNDLMSTSHTQKRINLLQTQRLPVKSKTPLIMREFDTNEALEQYYNKLKDSNYKKRLKLQQLQESIQIFSLSSENSSSKATISEKTKEKLILSISSCENTIANELIMTNQLLLMRKRELQKIENLHEKNLKSHKIYTQLSSEHEKLINMTSNVNNLKSSAQISLNTYKKHKKSAFLTIKRKIKKKKDEVLEFQGNVEKMRAKSEEKIRNYDEKTKKKMFLKGELEKKCKDMEKILNSPVNITLKNYRRQFRMIFDKLGISGEINKNSIDFIIKTMNGFMFMDGSLSERYYQLSQIHIKKIEEFNEVIKELTCISDINTEPFKGYNLYTTYNLQRTLDDKIINEETLEKSILRIYAETYALGHRITKLLTGVRNVSSMPAKVLISYKKLLRLITNEKKKGRKTLLKAATQTSLATEPCENWMKTKLNIIDEYLKHYSNDTKTAFIIQNIVKSSPVLSFIMNSKIFQQFLIISEPLQDLSILIEDCYQFFSGQYSALIHAIIEVLQQAKNTEPDDQICNENDEFIGRRRAFQMKSCLTLGVSAVNTSDIQKKQANTNLNNHLITSNIKSLRQKMDDLRKYHLRAAKSVDVFNKYHNILNPLEKSSSFLNKK</sequence>
<proteinExistence type="predicted"/>
<keyword evidence="1" id="KW-0175">Coiled coil</keyword>
<evidence type="ECO:0000313" key="3">
    <source>
        <dbReference type="Proteomes" id="UP000187209"/>
    </source>
</evidence>
<dbReference type="EMBL" id="MPUH01000698">
    <property type="protein sequence ID" value="OMJ75301.1"/>
    <property type="molecule type" value="Genomic_DNA"/>
</dbReference>
<dbReference type="Proteomes" id="UP000187209">
    <property type="component" value="Unassembled WGS sequence"/>
</dbReference>
<accession>A0A1R2BEX9</accession>
<name>A0A1R2BEX9_9CILI</name>
<organism evidence="2 3">
    <name type="scientific">Stentor coeruleus</name>
    <dbReference type="NCBI Taxonomy" id="5963"/>
    <lineage>
        <taxon>Eukaryota</taxon>
        <taxon>Sar</taxon>
        <taxon>Alveolata</taxon>
        <taxon>Ciliophora</taxon>
        <taxon>Postciliodesmatophora</taxon>
        <taxon>Heterotrichea</taxon>
        <taxon>Heterotrichida</taxon>
        <taxon>Stentoridae</taxon>
        <taxon>Stentor</taxon>
    </lineage>
</organism>
<dbReference type="AlphaFoldDB" id="A0A1R2BEX9"/>
<keyword evidence="3" id="KW-1185">Reference proteome</keyword>
<evidence type="ECO:0000256" key="1">
    <source>
        <dbReference type="SAM" id="Coils"/>
    </source>
</evidence>
<comment type="caution">
    <text evidence="2">The sequence shown here is derived from an EMBL/GenBank/DDBJ whole genome shotgun (WGS) entry which is preliminary data.</text>
</comment>
<gene>
    <name evidence="2" type="ORF">SteCoe_25574</name>
</gene>
<feature type="coiled-coil region" evidence="1">
    <location>
        <begin position="191"/>
        <end position="225"/>
    </location>
</feature>
<reference evidence="2 3" key="1">
    <citation type="submission" date="2016-11" db="EMBL/GenBank/DDBJ databases">
        <title>The macronuclear genome of Stentor coeruleus: a giant cell with tiny introns.</title>
        <authorList>
            <person name="Slabodnick M."/>
            <person name="Ruby J.G."/>
            <person name="Reiff S.B."/>
            <person name="Swart E.C."/>
            <person name="Gosai S."/>
            <person name="Prabakaran S."/>
            <person name="Witkowska E."/>
            <person name="Larue G.E."/>
            <person name="Fisher S."/>
            <person name="Freeman R.M."/>
            <person name="Gunawardena J."/>
            <person name="Chu W."/>
            <person name="Stover N.A."/>
            <person name="Gregory B.D."/>
            <person name="Nowacki M."/>
            <person name="Derisi J."/>
            <person name="Roy S.W."/>
            <person name="Marshall W.F."/>
            <person name="Sood P."/>
        </authorList>
    </citation>
    <scope>NUCLEOTIDE SEQUENCE [LARGE SCALE GENOMIC DNA]</scope>
    <source>
        <strain evidence="2">WM001</strain>
    </source>
</reference>
<dbReference type="OrthoDB" id="327817at2759"/>